<protein>
    <submittedName>
        <fullName evidence="1">Uncharacterized protein</fullName>
    </submittedName>
</protein>
<keyword evidence="2" id="KW-1185">Reference proteome</keyword>
<comment type="caution">
    <text evidence="1">The sequence shown here is derived from an EMBL/GenBank/DDBJ whole genome shotgun (WGS) entry which is preliminary data.</text>
</comment>
<reference evidence="1 2" key="1">
    <citation type="journal article" date="2022" name="Allergy">
        <title>Genome assembly and annotation of Periplaneta americana reveal a comprehensive cockroach allergen profile.</title>
        <authorList>
            <person name="Wang L."/>
            <person name="Xiong Q."/>
            <person name="Saelim N."/>
            <person name="Wang L."/>
            <person name="Nong W."/>
            <person name="Wan A.T."/>
            <person name="Shi M."/>
            <person name="Liu X."/>
            <person name="Cao Q."/>
            <person name="Hui J.H.L."/>
            <person name="Sookrung N."/>
            <person name="Leung T.F."/>
            <person name="Tungtrongchitr A."/>
            <person name="Tsui S.K.W."/>
        </authorList>
    </citation>
    <scope>NUCLEOTIDE SEQUENCE [LARGE SCALE GENOMIC DNA]</scope>
    <source>
        <strain evidence="1">PWHHKU_190912</strain>
    </source>
</reference>
<evidence type="ECO:0000313" key="1">
    <source>
        <dbReference type="EMBL" id="KAJ4428533.1"/>
    </source>
</evidence>
<dbReference type="Proteomes" id="UP001148838">
    <property type="component" value="Unassembled WGS sequence"/>
</dbReference>
<dbReference type="EMBL" id="JAJSOF020000037">
    <property type="protein sequence ID" value="KAJ4428533.1"/>
    <property type="molecule type" value="Genomic_DNA"/>
</dbReference>
<sequence>MSPGSSTESYPAFARILLRENPGKNINQVNCPDRDSNPGHLVSQPDALTVTPQIYASITSCNIEIIFSQYKHCLRNGRQYNVRCIMNTQFVNEYSVRPFVHYVSSTFFFVQRHICPFHNSSIRGELVSTGNRVISDSSLKSKVYETRSADLTLKYYGQLLSRNVGLGSVVGIALAFCARGCGFEDVRSKVYETRPADLTLKYYGQLLSRNVGLGIALAFCARGCEFVPGPVDDI</sequence>
<evidence type="ECO:0000313" key="2">
    <source>
        <dbReference type="Proteomes" id="UP001148838"/>
    </source>
</evidence>
<name>A0ABQ8S3E1_PERAM</name>
<proteinExistence type="predicted"/>
<accession>A0ABQ8S3E1</accession>
<gene>
    <name evidence="1" type="ORF">ANN_24577</name>
</gene>
<organism evidence="1 2">
    <name type="scientific">Periplaneta americana</name>
    <name type="common">American cockroach</name>
    <name type="synonym">Blatta americana</name>
    <dbReference type="NCBI Taxonomy" id="6978"/>
    <lineage>
        <taxon>Eukaryota</taxon>
        <taxon>Metazoa</taxon>
        <taxon>Ecdysozoa</taxon>
        <taxon>Arthropoda</taxon>
        <taxon>Hexapoda</taxon>
        <taxon>Insecta</taxon>
        <taxon>Pterygota</taxon>
        <taxon>Neoptera</taxon>
        <taxon>Polyneoptera</taxon>
        <taxon>Dictyoptera</taxon>
        <taxon>Blattodea</taxon>
        <taxon>Blattoidea</taxon>
        <taxon>Blattidae</taxon>
        <taxon>Blattinae</taxon>
        <taxon>Periplaneta</taxon>
    </lineage>
</organism>